<dbReference type="RefSeq" id="WP_092530432.1">
    <property type="nucleotide sequence ID" value="NZ_FOWW01000004.1"/>
</dbReference>
<dbReference type="Pfam" id="PF00436">
    <property type="entry name" value="SSB"/>
    <property type="match status" value="1"/>
</dbReference>
<keyword evidence="1 2" id="KW-0238">DNA-binding</keyword>
<protein>
    <recommendedName>
        <fullName evidence="3">Single-stranded DNA-binding protein</fullName>
    </recommendedName>
</protein>
<dbReference type="GO" id="GO:0003697">
    <property type="term" value="F:single-stranded DNA binding"/>
    <property type="evidence" value="ECO:0007669"/>
    <property type="project" value="InterPro"/>
</dbReference>
<evidence type="ECO:0000256" key="4">
    <source>
        <dbReference type="SAM" id="MobiDB-lite"/>
    </source>
</evidence>
<accession>A0A1I5UKZ1</accession>
<evidence type="ECO:0000313" key="6">
    <source>
        <dbReference type="Proteomes" id="UP000198727"/>
    </source>
</evidence>
<dbReference type="InterPro" id="IPR012340">
    <property type="entry name" value="NA-bd_OB-fold"/>
</dbReference>
<dbReference type="GO" id="GO:0006260">
    <property type="term" value="P:DNA replication"/>
    <property type="evidence" value="ECO:0007669"/>
    <property type="project" value="InterPro"/>
</dbReference>
<sequence>MAVGETTVALVGTVTSDLARRRVSTGDDVTSFWVVSHERRFDRDTGEWVDGRQLSVRVSCWRRLADNVQVSLGKGDPVIVTGRLYTSEFDGADGGRRTITELDAYAVGPNLGRCATVVQRHRRDGPPASDPGPPKATDRAAPAPAAV</sequence>
<name>A0A1I5UKZ1_9PSEU</name>
<evidence type="ECO:0000256" key="2">
    <source>
        <dbReference type="PROSITE-ProRule" id="PRU00252"/>
    </source>
</evidence>
<dbReference type="SUPFAM" id="SSF50249">
    <property type="entry name" value="Nucleic acid-binding proteins"/>
    <property type="match status" value="1"/>
</dbReference>
<dbReference type="CDD" id="cd04496">
    <property type="entry name" value="SSB_OBF"/>
    <property type="match status" value="1"/>
</dbReference>
<dbReference type="Proteomes" id="UP000198727">
    <property type="component" value="Unassembled WGS sequence"/>
</dbReference>
<evidence type="ECO:0000313" key="5">
    <source>
        <dbReference type="EMBL" id="SFP95981.1"/>
    </source>
</evidence>
<dbReference type="EMBL" id="FOWW01000004">
    <property type="protein sequence ID" value="SFP95981.1"/>
    <property type="molecule type" value="Genomic_DNA"/>
</dbReference>
<dbReference type="STRING" id="587909.SAMN05421810_10414"/>
<evidence type="ECO:0000256" key="1">
    <source>
        <dbReference type="ARBA" id="ARBA00023125"/>
    </source>
</evidence>
<dbReference type="InterPro" id="IPR011344">
    <property type="entry name" value="ssDNA-bd"/>
</dbReference>
<dbReference type="GO" id="GO:0009295">
    <property type="term" value="C:nucleoid"/>
    <property type="evidence" value="ECO:0007669"/>
    <property type="project" value="TreeGrafter"/>
</dbReference>
<dbReference type="OrthoDB" id="9809878at2"/>
<dbReference type="PANTHER" id="PTHR10302">
    <property type="entry name" value="SINGLE-STRANDED DNA-BINDING PROTEIN"/>
    <property type="match status" value="1"/>
</dbReference>
<dbReference type="PROSITE" id="PS50935">
    <property type="entry name" value="SSB"/>
    <property type="match status" value="1"/>
</dbReference>
<dbReference type="AlphaFoldDB" id="A0A1I5UKZ1"/>
<gene>
    <name evidence="5" type="ORF">SAMN05421810_10414</name>
</gene>
<dbReference type="Gene3D" id="2.40.50.140">
    <property type="entry name" value="Nucleic acid-binding proteins"/>
    <property type="match status" value="1"/>
</dbReference>
<proteinExistence type="predicted"/>
<reference evidence="6" key="1">
    <citation type="submission" date="2016-10" db="EMBL/GenBank/DDBJ databases">
        <authorList>
            <person name="Varghese N."/>
            <person name="Submissions S."/>
        </authorList>
    </citation>
    <scope>NUCLEOTIDE SEQUENCE [LARGE SCALE GENOMIC DNA]</scope>
    <source>
        <strain evidence="6">CGMCC 4.5579</strain>
    </source>
</reference>
<dbReference type="InterPro" id="IPR000424">
    <property type="entry name" value="Primosome_PriB/ssb"/>
</dbReference>
<organism evidence="5 6">
    <name type="scientific">Amycolatopsis arida</name>
    <dbReference type="NCBI Taxonomy" id="587909"/>
    <lineage>
        <taxon>Bacteria</taxon>
        <taxon>Bacillati</taxon>
        <taxon>Actinomycetota</taxon>
        <taxon>Actinomycetes</taxon>
        <taxon>Pseudonocardiales</taxon>
        <taxon>Pseudonocardiaceae</taxon>
        <taxon>Amycolatopsis</taxon>
    </lineage>
</organism>
<dbReference type="NCBIfam" id="TIGR00621">
    <property type="entry name" value="ssb"/>
    <property type="match status" value="1"/>
</dbReference>
<dbReference type="PANTHER" id="PTHR10302:SF27">
    <property type="entry name" value="SINGLE-STRANDED DNA-BINDING PROTEIN"/>
    <property type="match status" value="1"/>
</dbReference>
<evidence type="ECO:0000256" key="3">
    <source>
        <dbReference type="RuleBase" id="RU000524"/>
    </source>
</evidence>
<keyword evidence="6" id="KW-1185">Reference proteome</keyword>
<feature type="region of interest" description="Disordered" evidence="4">
    <location>
        <begin position="121"/>
        <end position="147"/>
    </location>
</feature>